<dbReference type="Proteomes" id="UP001382904">
    <property type="component" value="Unassembled WGS sequence"/>
</dbReference>
<evidence type="ECO:0000256" key="1">
    <source>
        <dbReference type="SAM" id="MobiDB-lite"/>
    </source>
</evidence>
<feature type="transmembrane region" description="Helical" evidence="2">
    <location>
        <begin position="55"/>
        <end position="74"/>
    </location>
</feature>
<evidence type="ECO:0000256" key="2">
    <source>
        <dbReference type="SAM" id="Phobius"/>
    </source>
</evidence>
<evidence type="ECO:0008006" key="5">
    <source>
        <dbReference type="Google" id="ProtNLM"/>
    </source>
</evidence>
<feature type="transmembrane region" description="Helical" evidence="2">
    <location>
        <begin position="20"/>
        <end position="43"/>
    </location>
</feature>
<protein>
    <recommendedName>
        <fullName evidence="5">Integral membrane protein</fullName>
    </recommendedName>
</protein>
<reference evidence="3 4" key="1">
    <citation type="submission" date="2024-03" db="EMBL/GenBank/DDBJ databases">
        <title>Novel Streptomyces species of biotechnological and ecological value are a feature of Machair soil.</title>
        <authorList>
            <person name="Prole J.R."/>
            <person name="Goodfellow M."/>
            <person name="Allenby N."/>
            <person name="Ward A.C."/>
        </authorList>
    </citation>
    <scope>NUCLEOTIDE SEQUENCE [LARGE SCALE GENOMIC DNA]</scope>
    <source>
        <strain evidence="3 4">MS1.HAVA.3</strain>
    </source>
</reference>
<comment type="caution">
    <text evidence="3">The sequence shown here is derived from an EMBL/GenBank/DDBJ whole genome shotgun (WGS) entry which is preliminary data.</text>
</comment>
<feature type="transmembrane region" description="Helical" evidence="2">
    <location>
        <begin position="86"/>
        <end position="105"/>
    </location>
</feature>
<name>A0ABU8UA67_9ACTN</name>
<keyword evidence="4" id="KW-1185">Reference proteome</keyword>
<keyword evidence="2" id="KW-0472">Membrane</keyword>
<feature type="compositionally biased region" description="Low complexity" evidence="1">
    <location>
        <begin position="134"/>
        <end position="155"/>
    </location>
</feature>
<keyword evidence="2" id="KW-1133">Transmembrane helix</keyword>
<evidence type="ECO:0000313" key="3">
    <source>
        <dbReference type="EMBL" id="MEJ8644033.1"/>
    </source>
</evidence>
<feature type="compositionally biased region" description="Polar residues" evidence="1">
    <location>
        <begin position="205"/>
        <end position="214"/>
    </location>
</feature>
<feature type="compositionally biased region" description="Pro residues" evidence="1">
    <location>
        <begin position="156"/>
        <end position="175"/>
    </location>
</feature>
<organism evidence="3 4">
    <name type="scientific">Streptomyces caledonius</name>
    <dbReference type="NCBI Taxonomy" id="3134107"/>
    <lineage>
        <taxon>Bacteria</taxon>
        <taxon>Bacillati</taxon>
        <taxon>Actinomycetota</taxon>
        <taxon>Actinomycetes</taxon>
        <taxon>Kitasatosporales</taxon>
        <taxon>Streptomycetaceae</taxon>
        <taxon>Streptomyces</taxon>
    </lineage>
</organism>
<accession>A0ABU8UA67</accession>
<feature type="region of interest" description="Disordered" evidence="1">
    <location>
        <begin position="129"/>
        <end position="214"/>
    </location>
</feature>
<gene>
    <name evidence="3" type="ORF">WKI68_27120</name>
</gene>
<evidence type="ECO:0000313" key="4">
    <source>
        <dbReference type="Proteomes" id="UP001382904"/>
    </source>
</evidence>
<sequence>MHGPGLPPQYGPQPSSGGVVGLRVLFTLLPILSCGFLAWGSMLRLALVTRKTRDWVLMVATCVLSVFWFVLFGLDPTPDTTGWQSDAGGFGTLITGLAACVYFLVSDIKHHEAVRTGVPAAQWYPSQPAPYAHPQQSAPAYGYPPAQAPTVHSTPTPTPAPAPPQVPPQATPPPRIGQVRAELDELSELLRKQTPPPGGPRQDPHQTAFQDPNQ</sequence>
<dbReference type="EMBL" id="JBBKAM010000002">
    <property type="protein sequence ID" value="MEJ8644033.1"/>
    <property type="molecule type" value="Genomic_DNA"/>
</dbReference>
<keyword evidence="2" id="KW-0812">Transmembrane</keyword>
<proteinExistence type="predicted"/>